<dbReference type="Pfam" id="PF10719">
    <property type="entry name" value="ComFB"/>
    <property type="match status" value="1"/>
</dbReference>
<proteinExistence type="predicted"/>
<sequence>MLSNRPARPTEQDDSGGIHNYYERPVLEEIHKQSERARNGDRDFIADVACVALNHLPPRYIRHDVDMSFFMSPLEFDEMNAKVTQAVKEALAFVGTRSEPQASTGDKT</sequence>
<reference evidence="2" key="1">
    <citation type="submission" date="2022-05" db="EMBL/GenBank/DDBJ databases">
        <authorList>
            <person name="Sun H.-N."/>
        </authorList>
    </citation>
    <scope>NUCLEOTIDE SEQUENCE</scope>
    <source>
        <strain evidence="2">HB14</strain>
    </source>
</reference>
<dbReference type="EMBL" id="JAMFTH010000001">
    <property type="protein sequence ID" value="MCP8899179.1"/>
    <property type="molecule type" value="Genomic_DNA"/>
</dbReference>
<name>A0A9X2HWZ1_9GAMM</name>
<reference evidence="2" key="2">
    <citation type="submission" date="2023-01" db="EMBL/GenBank/DDBJ databases">
        <title>Gilvimarinus xylanilyticus HB14 isolated from Caulerpa lentillifera aquaculture base in Hainan, China.</title>
        <authorList>
            <person name="Zhang Y.-J."/>
        </authorList>
    </citation>
    <scope>NUCLEOTIDE SEQUENCE</scope>
    <source>
        <strain evidence="2">HB14</strain>
    </source>
</reference>
<comment type="caution">
    <text evidence="2">The sequence shown here is derived from an EMBL/GenBank/DDBJ whole genome shotgun (WGS) entry which is preliminary data.</text>
</comment>
<evidence type="ECO:0000313" key="2">
    <source>
        <dbReference type="EMBL" id="MCP8899179.1"/>
    </source>
</evidence>
<feature type="region of interest" description="Disordered" evidence="1">
    <location>
        <begin position="1"/>
        <end position="24"/>
    </location>
</feature>
<evidence type="ECO:0000313" key="3">
    <source>
        <dbReference type="Proteomes" id="UP001139319"/>
    </source>
</evidence>
<dbReference type="InterPro" id="IPR019657">
    <property type="entry name" value="ComFB"/>
</dbReference>
<accession>A0A9X2HWZ1</accession>
<organism evidence="2 3">
    <name type="scientific">Gilvimarinus xylanilyticus</name>
    <dbReference type="NCBI Taxonomy" id="2944139"/>
    <lineage>
        <taxon>Bacteria</taxon>
        <taxon>Pseudomonadati</taxon>
        <taxon>Pseudomonadota</taxon>
        <taxon>Gammaproteobacteria</taxon>
        <taxon>Cellvibrionales</taxon>
        <taxon>Cellvibrionaceae</taxon>
        <taxon>Gilvimarinus</taxon>
    </lineage>
</organism>
<gene>
    <name evidence="2" type="ORF">M6D89_07720</name>
</gene>
<evidence type="ECO:0000256" key="1">
    <source>
        <dbReference type="SAM" id="MobiDB-lite"/>
    </source>
</evidence>
<dbReference type="RefSeq" id="WP_253967436.1">
    <property type="nucleotide sequence ID" value="NZ_JAMFTH010000001.1"/>
</dbReference>
<dbReference type="Proteomes" id="UP001139319">
    <property type="component" value="Unassembled WGS sequence"/>
</dbReference>
<protein>
    <submittedName>
        <fullName evidence="2">Late competence development ComFB family protein</fullName>
    </submittedName>
</protein>
<dbReference type="AlphaFoldDB" id="A0A9X2HWZ1"/>
<keyword evidence="3" id="KW-1185">Reference proteome</keyword>